<dbReference type="PANTHER" id="PTHR28657:SF5">
    <property type="entry name" value="INDOLEAMINE 2,3-DIOXYGENASE"/>
    <property type="match status" value="1"/>
</dbReference>
<dbReference type="GO" id="GO:0020037">
    <property type="term" value="F:heme binding"/>
    <property type="evidence" value="ECO:0007669"/>
    <property type="project" value="InterPro"/>
</dbReference>
<dbReference type="PROSITE" id="PS00876">
    <property type="entry name" value="IDO_1"/>
    <property type="match status" value="1"/>
</dbReference>
<evidence type="ECO:0000256" key="5">
    <source>
        <dbReference type="SAM" id="MobiDB-lite"/>
    </source>
</evidence>
<dbReference type="GO" id="GO:0019441">
    <property type="term" value="P:L-tryptophan catabolic process to kynurenine"/>
    <property type="evidence" value="ECO:0007669"/>
    <property type="project" value="InterPro"/>
</dbReference>
<dbReference type="AlphaFoldDB" id="A0A507AT83"/>
<proteinExistence type="inferred from homology"/>
<keyword evidence="2 4" id="KW-0479">Metal-binding</keyword>
<evidence type="ECO:0000313" key="7">
    <source>
        <dbReference type="Proteomes" id="UP000319257"/>
    </source>
</evidence>
<sequence length="523" mass="57494">MLPPIPVLSDYGISPTHGFLPEVLPLTRLPDPYYNKWEAVAANLQGLILSKRLRGVVDRLPVLSTVGLEHDAEWRRAYSLLAFIAHGYIWGGDSPSDRLPPSISVPFLKIARRVELPPIATYAAVCLWNFKPLFMDEGIDHLENLATLHTFTGGLDESWFYLVSVAMEARGGPIMSLMMTAIAAAREGDSAVVTRCLRGFAERLDDLVQLLQRMHESCDPTIFYHRIRPFLAGTKNMAEAGLPHGLIYDTGSGGEEEVYTQYSGGSNAQSSLIQFFDIVLGIEHRPTGDKKKRPSAGDDGDGGHAPPAPRHNFIMDMRRYMPGPHARFLHDVAAVANIRAFVEGRPGDAPLRIAYDGCLSMLRAMRDKHIGIVSRYIVVPSREVRARSRSRSPEAVRRAGRPTMPQSQPAAEARKRQNLATASVGIAFEAHTSSDPDQQKKNLKGTGGTALISFLKQARDETGEPAVEEWTQRFMSRNMKYEGAGDFFAGKDGQHGGATEEVEVNGLAGTWTVDDDVGGICNY</sequence>
<dbReference type="SUPFAM" id="SSF140959">
    <property type="entry name" value="Indolic compounds 2,3-dioxygenase-like"/>
    <property type="match status" value="1"/>
</dbReference>
<dbReference type="STRING" id="1093900.A0A507AT83"/>
<dbReference type="GO" id="GO:0005737">
    <property type="term" value="C:cytoplasm"/>
    <property type="evidence" value="ECO:0007669"/>
    <property type="project" value="TreeGrafter"/>
</dbReference>
<dbReference type="PANTHER" id="PTHR28657">
    <property type="entry name" value="INDOLEAMINE 2,3-DIOXYGENASE"/>
    <property type="match status" value="1"/>
</dbReference>
<evidence type="ECO:0000256" key="2">
    <source>
        <dbReference type="ARBA" id="ARBA00022723"/>
    </source>
</evidence>
<feature type="region of interest" description="Disordered" evidence="5">
    <location>
        <begin position="384"/>
        <end position="416"/>
    </location>
</feature>
<keyword evidence="7" id="KW-1185">Reference proteome</keyword>
<evidence type="ECO:0000313" key="6">
    <source>
        <dbReference type="EMBL" id="TPX08078.1"/>
    </source>
</evidence>
<dbReference type="GO" id="GO:0046872">
    <property type="term" value="F:metal ion binding"/>
    <property type="evidence" value="ECO:0007669"/>
    <property type="project" value="UniProtKB-KW"/>
</dbReference>
<comment type="similarity">
    <text evidence="1">Belongs to the indoleamine 2,3-dioxygenase family.</text>
</comment>
<reference evidence="6 7" key="1">
    <citation type="submission" date="2019-06" db="EMBL/GenBank/DDBJ databases">
        <title>Draft genome sequence of the filamentous fungus Phialemoniopsis curvata isolated from diesel fuel.</title>
        <authorList>
            <person name="Varaljay V.A."/>
            <person name="Lyon W.J."/>
            <person name="Crouch A.L."/>
            <person name="Drake C.E."/>
            <person name="Hollomon J.M."/>
            <person name="Nadeau L.J."/>
            <person name="Nunn H.S."/>
            <person name="Stevenson B.S."/>
            <person name="Bojanowski C.L."/>
            <person name="Crookes-Goodson W.J."/>
        </authorList>
    </citation>
    <scope>NUCLEOTIDE SEQUENCE [LARGE SCALE GENOMIC DNA]</scope>
    <source>
        <strain evidence="6 7">D216</strain>
    </source>
</reference>
<keyword evidence="3 4" id="KW-0408">Iron</keyword>
<feature type="compositionally biased region" description="Basic and acidic residues" evidence="5">
    <location>
        <begin position="384"/>
        <end position="397"/>
    </location>
</feature>
<comment type="caution">
    <text evidence="6">The sequence shown here is derived from an EMBL/GenBank/DDBJ whole genome shotgun (WGS) entry which is preliminary data.</text>
</comment>
<dbReference type="InterPro" id="IPR000898">
    <property type="entry name" value="Indolamine_dOase"/>
</dbReference>
<dbReference type="Gene3D" id="1.20.58.480">
    <property type="match status" value="1"/>
</dbReference>
<dbReference type="InterPro" id="IPR037217">
    <property type="entry name" value="Trp/Indoleamine_2_3_dOase-like"/>
</dbReference>
<dbReference type="EMBL" id="SKBQ01000081">
    <property type="protein sequence ID" value="TPX08078.1"/>
    <property type="molecule type" value="Genomic_DNA"/>
</dbReference>
<accession>A0A507AT83</accession>
<evidence type="ECO:0000256" key="1">
    <source>
        <dbReference type="ARBA" id="ARBA00007119"/>
    </source>
</evidence>
<keyword evidence="4" id="KW-0349">Heme</keyword>
<feature type="region of interest" description="Disordered" evidence="5">
    <location>
        <begin position="285"/>
        <end position="311"/>
    </location>
</feature>
<evidence type="ECO:0008006" key="8">
    <source>
        <dbReference type="Google" id="ProtNLM"/>
    </source>
</evidence>
<gene>
    <name evidence="6" type="ORF">E0L32_010278</name>
</gene>
<dbReference type="OrthoDB" id="540174at2759"/>
<organism evidence="6 7">
    <name type="scientific">Thyridium curvatum</name>
    <dbReference type="NCBI Taxonomy" id="1093900"/>
    <lineage>
        <taxon>Eukaryota</taxon>
        <taxon>Fungi</taxon>
        <taxon>Dikarya</taxon>
        <taxon>Ascomycota</taxon>
        <taxon>Pezizomycotina</taxon>
        <taxon>Sordariomycetes</taxon>
        <taxon>Sordariomycetidae</taxon>
        <taxon>Thyridiales</taxon>
        <taxon>Thyridiaceae</taxon>
        <taxon>Thyridium</taxon>
    </lineage>
</organism>
<dbReference type="FunFam" id="1.20.58.480:FF:000004">
    <property type="entry name" value="Indoleamine 2,3-dioxygenase subfamily"/>
    <property type="match status" value="1"/>
</dbReference>
<name>A0A507AT83_9PEZI</name>
<dbReference type="Proteomes" id="UP000319257">
    <property type="component" value="Unassembled WGS sequence"/>
</dbReference>
<protein>
    <recommendedName>
        <fullName evidence="8">Indoleamine 2,3-dioxygenase</fullName>
    </recommendedName>
</protein>
<dbReference type="Pfam" id="PF01231">
    <property type="entry name" value="IDO"/>
    <property type="match status" value="1"/>
</dbReference>
<dbReference type="GO" id="GO:0034354">
    <property type="term" value="P:'de novo' NAD+ biosynthetic process from L-tryptophan"/>
    <property type="evidence" value="ECO:0007669"/>
    <property type="project" value="TreeGrafter"/>
</dbReference>
<dbReference type="FunCoup" id="A0A507AT83">
    <property type="interactions" value="128"/>
</dbReference>
<dbReference type="GO" id="GO:0033754">
    <property type="term" value="F:indoleamine 2,3-dioxygenase activity"/>
    <property type="evidence" value="ECO:0007669"/>
    <property type="project" value="TreeGrafter"/>
</dbReference>
<dbReference type="GeneID" id="41977725"/>
<dbReference type="InParanoid" id="A0A507AT83"/>
<dbReference type="RefSeq" id="XP_030989789.1">
    <property type="nucleotide sequence ID" value="XM_031132879.1"/>
</dbReference>
<evidence type="ECO:0000256" key="3">
    <source>
        <dbReference type="ARBA" id="ARBA00023004"/>
    </source>
</evidence>
<evidence type="ECO:0000256" key="4">
    <source>
        <dbReference type="PIRSR" id="PIRSR600898-1"/>
    </source>
</evidence>
<feature type="binding site" description="proximal binding residue" evidence="4">
    <location>
        <position position="369"/>
    </location>
    <ligand>
        <name>heme b</name>
        <dbReference type="ChEBI" id="CHEBI:60344"/>
    </ligand>
    <ligandPart>
        <name>Fe</name>
        <dbReference type="ChEBI" id="CHEBI:18248"/>
    </ligandPart>
</feature>